<dbReference type="InterPro" id="IPR017978">
    <property type="entry name" value="GPCR_3_C"/>
</dbReference>
<keyword evidence="7" id="KW-0325">Glycoprotein</keyword>
<dbReference type="PROSITE" id="PS50259">
    <property type="entry name" value="G_PROTEIN_RECEP_F3_4"/>
    <property type="match status" value="1"/>
</dbReference>
<dbReference type="PRINTS" id="PR01176">
    <property type="entry name" value="GABABRECEPTR"/>
</dbReference>
<dbReference type="PRINTS" id="PR01177">
    <property type="entry name" value="GABAB1RECPTR"/>
</dbReference>
<dbReference type="GO" id="GO:0038039">
    <property type="term" value="C:G protein-coupled receptor heterodimeric complex"/>
    <property type="evidence" value="ECO:0007669"/>
    <property type="project" value="TreeGrafter"/>
</dbReference>
<dbReference type="Pfam" id="PF00003">
    <property type="entry name" value="7tm_3"/>
    <property type="match status" value="1"/>
</dbReference>
<evidence type="ECO:0000256" key="6">
    <source>
        <dbReference type="ARBA" id="ARBA00023170"/>
    </source>
</evidence>
<dbReference type="Proteomes" id="UP000507470">
    <property type="component" value="Unassembled WGS sequence"/>
</dbReference>
<dbReference type="GO" id="GO:0004965">
    <property type="term" value="F:G protein-coupled GABA receptor activity"/>
    <property type="evidence" value="ECO:0007669"/>
    <property type="project" value="InterPro"/>
</dbReference>
<evidence type="ECO:0000256" key="4">
    <source>
        <dbReference type="ARBA" id="ARBA00023040"/>
    </source>
</evidence>
<dbReference type="InterPro" id="IPR002455">
    <property type="entry name" value="GPCR3_GABA-B"/>
</dbReference>
<keyword evidence="8" id="KW-0807">Transducer</keyword>
<feature type="transmembrane region" description="Helical" evidence="11">
    <location>
        <begin position="182"/>
        <end position="203"/>
    </location>
</feature>
<feature type="transmembrane region" description="Helical" evidence="11">
    <location>
        <begin position="63"/>
        <end position="89"/>
    </location>
</feature>
<feature type="region of interest" description="Disordered" evidence="10">
    <location>
        <begin position="605"/>
        <end position="630"/>
    </location>
</feature>
<dbReference type="CDD" id="cd15047">
    <property type="entry name" value="7tmC_GABA-B-like"/>
    <property type="match status" value="1"/>
</dbReference>
<keyword evidence="14" id="KW-1185">Reference proteome</keyword>
<dbReference type="PANTHER" id="PTHR10519:SF20">
    <property type="entry name" value="G-PROTEIN COUPLED RECEPTOR 156-RELATED"/>
    <property type="match status" value="1"/>
</dbReference>
<evidence type="ECO:0000256" key="9">
    <source>
        <dbReference type="SAM" id="Coils"/>
    </source>
</evidence>
<dbReference type="GO" id="GO:0007214">
    <property type="term" value="P:gamma-aminobutyric acid signaling pathway"/>
    <property type="evidence" value="ECO:0007669"/>
    <property type="project" value="TreeGrafter"/>
</dbReference>
<name>A0A6J8E4T7_MYTCO</name>
<feature type="transmembrane region" description="Helical" evidence="11">
    <location>
        <begin position="101"/>
        <end position="122"/>
    </location>
</feature>
<evidence type="ECO:0000256" key="1">
    <source>
        <dbReference type="ARBA" id="ARBA00004141"/>
    </source>
</evidence>
<feature type="transmembrane region" description="Helical" evidence="11">
    <location>
        <begin position="279"/>
        <end position="300"/>
    </location>
</feature>
<keyword evidence="3 11" id="KW-1133">Transmembrane helix</keyword>
<feature type="transmembrane region" description="Helical" evidence="11">
    <location>
        <begin position="142"/>
        <end position="161"/>
    </location>
</feature>
<evidence type="ECO:0000313" key="13">
    <source>
        <dbReference type="EMBL" id="CAC5415098.1"/>
    </source>
</evidence>
<feature type="compositionally biased region" description="Basic residues" evidence="10">
    <location>
        <begin position="611"/>
        <end position="620"/>
    </location>
</feature>
<dbReference type="EMBL" id="CACVKT020008376">
    <property type="protein sequence ID" value="CAC5415098.1"/>
    <property type="molecule type" value="Genomic_DNA"/>
</dbReference>
<evidence type="ECO:0000256" key="8">
    <source>
        <dbReference type="ARBA" id="ARBA00023224"/>
    </source>
</evidence>
<gene>
    <name evidence="13" type="ORF">MCOR_47814</name>
</gene>
<keyword evidence="2 11" id="KW-0812">Transmembrane</keyword>
<keyword evidence="9" id="KW-0175">Coiled coil</keyword>
<accession>A0A6J8E4T7</accession>
<evidence type="ECO:0000256" key="10">
    <source>
        <dbReference type="SAM" id="MobiDB-lite"/>
    </source>
</evidence>
<keyword evidence="5 11" id="KW-0472">Membrane</keyword>
<evidence type="ECO:0000256" key="5">
    <source>
        <dbReference type="ARBA" id="ARBA00023136"/>
    </source>
</evidence>
<protein>
    <submittedName>
        <fullName evidence="13">GABBR</fullName>
    </submittedName>
</protein>
<proteinExistence type="predicted"/>
<evidence type="ECO:0000256" key="2">
    <source>
        <dbReference type="ARBA" id="ARBA00022692"/>
    </source>
</evidence>
<feature type="domain" description="G-protein coupled receptors family 3 profile" evidence="12">
    <location>
        <begin position="132"/>
        <end position="350"/>
    </location>
</feature>
<evidence type="ECO:0000313" key="14">
    <source>
        <dbReference type="Proteomes" id="UP000507470"/>
    </source>
</evidence>
<reference evidence="13 14" key="1">
    <citation type="submission" date="2020-06" db="EMBL/GenBank/DDBJ databases">
        <authorList>
            <person name="Li R."/>
            <person name="Bekaert M."/>
        </authorList>
    </citation>
    <scope>NUCLEOTIDE SEQUENCE [LARGE SCALE GENOMIC DNA]</scope>
    <source>
        <strain evidence="14">wild</strain>
    </source>
</reference>
<keyword evidence="6" id="KW-0675">Receptor</keyword>
<evidence type="ECO:0000259" key="12">
    <source>
        <dbReference type="PROSITE" id="PS50259"/>
    </source>
</evidence>
<organism evidence="13 14">
    <name type="scientific">Mytilus coruscus</name>
    <name type="common">Sea mussel</name>
    <dbReference type="NCBI Taxonomy" id="42192"/>
    <lineage>
        <taxon>Eukaryota</taxon>
        <taxon>Metazoa</taxon>
        <taxon>Spiralia</taxon>
        <taxon>Lophotrochozoa</taxon>
        <taxon>Mollusca</taxon>
        <taxon>Bivalvia</taxon>
        <taxon>Autobranchia</taxon>
        <taxon>Pteriomorphia</taxon>
        <taxon>Mytilida</taxon>
        <taxon>Mytiloidea</taxon>
        <taxon>Mytilidae</taxon>
        <taxon>Mytilinae</taxon>
        <taxon>Mytilus</taxon>
    </lineage>
</organism>
<dbReference type="AlphaFoldDB" id="A0A6J8E4T7"/>
<evidence type="ECO:0000256" key="11">
    <source>
        <dbReference type="SAM" id="Phobius"/>
    </source>
</evidence>
<dbReference type="OrthoDB" id="2150267at2759"/>
<feature type="coiled-coil region" evidence="9">
    <location>
        <begin position="368"/>
        <end position="402"/>
    </location>
</feature>
<keyword evidence="4" id="KW-0297">G-protein coupled receptor</keyword>
<evidence type="ECO:0000256" key="3">
    <source>
        <dbReference type="ARBA" id="ARBA00022989"/>
    </source>
</evidence>
<dbReference type="PANTHER" id="PTHR10519">
    <property type="entry name" value="GABA-B RECEPTOR"/>
    <property type="match status" value="1"/>
</dbReference>
<sequence>MSLKCGFIYKIKPYLSSKECIKFEVNRENSACNFQLKQMYNMTNLKNHSAVGMLTMETRTISVGTFVTSCFATTIGVVVSVSFLTFNLFHRHKRFMKMSSPNLNILISVGGILLNTVCLMYGMDYFFVERYQEATVTCQMRLWMIVFGVSLVFGPIFSKSWRVYKIFRNAGIKKVVIKDKKLFMICGIVLCLDAFLLFLWQIIDLFQSKRVAVLLKKSNTNNTQSLHDLGYIQECTCGRVDVWLSLIFIWKSLIFSYGLYIAWKTRNVVLPPMKDSPSIIISVIFSMCTTSLVVVLSSLLRHDPDAVYVLHILSITICCVVIQITVFLPKVLYWWKTPIENPVRLSTSMYEYGGLNSEEEMYQLIAENRALKKSLTEKASKLSKLEENLQTAKQTLKSMSEKDFKLDGEFDVDLSEFKLDSGLDVDLSEVTSTEDELSIRYGNTRIKTSMTRLIQDTNEVPNGNEVPKFRDHVTLQRSNSDSGRMVAYRKQKSRTSVCSLQNYFRTAECYDHLQASLKSKNDIVGSVAKSYNLDDNEDTLSYVSSYLPLKSTRRKLNYTLKDTGVYLFPENTTTISNDQLYPSFDDELSFGSTIITKSSTVDIRDKPPVSKSKRHKKYKTPKPSYERTKQGDKIVVRKCYYL</sequence>
<evidence type="ECO:0000256" key="7">
    <source>
        <dbReference type="ARBA" id="ARBA00023180"/>
    </source>
</evidence>
<feature type="transmembrane region" description="Helical" evidence="11">
    <location>
        <begin position="306"/>
        <end position="328"/>
    </location>
</feature>
<comment type="subcellular location">
    <subcellularLocation>
        <location evidence="1">Membrane</location>
        <topology evidence="1">Multi-pass membrane protein</topology>
    </subcellularLocation>
</comment>